<dbReference type="RefSeq" id="WP_139665802.1">
    <property type="nucleotide sequence ID" value="NZ_VDLY02000001.1"/>
</dbReference>
<accession>A0A5N6ATP7</accession>
<dbReference type="AlphaFoldDB" id="A0A5N6ATP7"/>
<dbReference type="EMBL" id="VDLY02000001">
    <property type="protein sequence ID" value="KAB8171119.1"/>
    <property type="molecule type" value="Genomic_DNA"/>
</dbReference>
<sequence>MTPYRDSAVDDPEHAGVPIGIDLDLFRGPLGHESDEERAARVAAAADNLDELRHAGQDDEITALDAQYAEALMRTVPLRPRARTHRRRGAVA</sequence>
<evidence type="ECO:0000313" key="1">
    <source>
        <dbReference type="EMBL" id="KAB8171119.1"/>
    </source>
</evidence>
<comment type="caution">
    <text evidence="1">The sequence shown here is derived from an EMBL/GenBank/DDBJ whole genome shotgun (WGS) entry which is preliminary data.</text>
</comment>
<proteinExistence type="predicted"/>
<name>A0A5N6ATP7_9ACTN</name>
<dbReference type="Proteomes" id="UP000314251">
    <property type="component" value="Unassembled WGS sequence"/>
</dbReference>
<protein>
    <submittedName>
        <fullName evidence="1">Uncharacterized protein</fullName>
    </submittedName>
</protein>
<keyword evidence="2" id="KW-1185">Reference proteome</keyword>
<reference evidence="1" key="1">
    <citation type="submission" date="2019-10" db="EMBL/GenBank/DDBJ databases">
        <title>Nonomuraea sp. nov., isolated from Phyllanthus amarus.</title>
        <authorList>
            <person name="Klykleung N."/>
            <person name="Tanasupawat S."/>
        </authorList>
    </citation>
    <scope>NUCLEOTIDE SEQUENCE [LARGE SCALE GENOMIC DNA]</scope>
    <source>
        <strain evidence="1">3MP-10</strain>
    </source>
</reference>
<gene>
    <name evidence="1" type="ORF">FH607_002030</name>
</gene>
<organism evidence="1 2">
    <name type="scientific">Streptomyces mimosae</name>
    <dbReference type="NCBI Taxonomy" id="2586635"/>
    <lineage>
        <taxon>Bacteria</taxon>
        <taxon>Bacillati</taxon>
        <taxon>Actinomycetota</taxon>
        <taxon>Actinomycetes</taxon>
        <taxon>Kitasatosporales</taxon>
        <taxon>Streptomycetaceae</taxon>
        <taxon>Streptomyces</taxon>
    </lineage>
</organism>
<dbReference type="OrthoDB" id="4331107at2"/>
<evidence type="ECO:0000313" key="2">
    <source>
        <dbReference type="Proteomes" id="UP000314251"/>
    </source>
</evidence>